<dbReference type="OrthoDB" id="159229at2759"/>
<dbReference type="EMBL" id="JABWAB010000001">
    <property type="protein sequence ID" value="KAF6059725.1"/>
    <property type="molecule type" value="Genomic_DNA"/>
</dbReference>
<evidence type="ECO:0000256" key="20">
    <source>
        <dbReference type="SAM" id="SignalP"/>
    </source>
</evidence>
<keyword evidence="6" id="KW-0134">Cell wall</keyword>
<proteinExistence type="inferred from homology"/>
<evidence type="ECO:0000256" key="17">
    <source>
        <dbReference type="ARBA" id="ARBA00023288"/>
    </source>
</evidence>
<dbReference type="Proteomes" id="UP000590412">
    <property type="component" value="Unassembled WGS sequence"/>
</dbReference>
<dbReference type="GO" id="GO:0005576">
    <property type="term" value="C:extracellular region"/>
    <property type="evidence" value="ECO:0007669"/>
    <property type="project" value="UniProtKB-ARBA"/>
</dbReference>
<keyword evidence="16" id="KW-0325">Glycoprotein</keyword>
<evidence type="ECO:0000256" key="9">
    <source>
        <dbReference type="ARBA" id="ARBA00022723"/>
    </source>
</evidence>
<evidence type="ECO:0000259" key="21">
    <source>
        <dbReference type="Pfam" id="PF00080"/>
    </source>
</evidence>
<comment type="caution">
    <text evidence="22">The sequence shown here is derived from an EMBL/GenBank/DDBJ whole genome shotgun (WGS) entry which is preliminary data.</text>
</comment>
<keyword evidence="10 20" id="KW-0732">Signal</keyword>
<dbReference type="EC" id="1.15.1.1" evidence="5"/>
<dbReference type="Pfam" id="PF00080">
    <property type="entry name" value="Sod_Cu"/>
    <property type="match status" value="1"/>
</dbReference>
<gene>
    <name evidence="22" type="primary">SOD5</name>
    <name evidence="22" type="ORF">FOB60_001307</name>
</gene>
<dbReference type="PANTHER" id="PTHR10003">
    <property type="entry name" value="SUPEROXIDE DISMUTASE CU-ZN -RELATED"/>
    <property type="match status" value="1"/>
</dbReference>
<keyword evidence="17" id="KW-0449">Lipoprotein</keyword>
<dbReference type="SUPFAM" id="SSF49329">
    <property type="entry name" value="Cu,Zn superoxide dismutase-like"/>
    <property type="match status" value="1"/>
</dbReference>
<dbReference type="InterPro" id="IPR036423">
    <property type="entry name" value="SOD-like_Cu/Zn_dom_sf"/>
</dbReference>
<keyword evidence="8" id="KW-0336">GPI-anchor</keyword>
<evidence type="ECO:0000256" key="12">
    <source>
        <dbReference type="ARBA" id="ARBA00023002"/>
    </source>
</evidence>
<dbReference type="FunFam" id="2.60.40.200:FF:000007">
    <property type="entry name" value="Cell surface Cu-only superoxide dismutase 5"/>
    <property type="match status" value="1"/>
</dbReference>
<sequence length="215" mass="21945">MVSYSILSVLALASVAIAGDTPIQSDSADQPSLQAKFEKSEKSDITGTITFEPANNGSVLVKVDVEGLPSSGGPFPYHIHERPVPADGNCTGTKMHLNPYGGNENATTPQGLEAGDLSGRHGKIQGTSLSTEYVDNYISLNPDSKTYFGDLSIVIHFANTSRITCSNLTELESNGGGSNSTSSSEAGVSTANGAGNLQTGGLLAGALAGAAALLI</sequence>
<dbReference type="PROSITE" id="PS50194">
    <property type="entry name" value="FILAMIN_REPEAT"/>
    <property type="match status" value="1"/>
</dbReference>
<feature type="signal peptide" evidence="20">
    <location>
        <begin position="1"/>
        <end position="18"/>
    </location>
</feature>
<dbReference type="GO" id="GO:0005507">
    <property type="term" value="F:copper ion binding"/>
    <property type="evidence" value="ECO:0007669"/>
    <property type="project" value="InterPro"/>
</dbReference>
<dbReference type="AlphaFoldDB" id="A0A8X7NQY9"/>
<comment type="similarity">
    <text evidence="4">Belongs to the Cu-Zn superoxide dismutase family.</text>
</comment>
<evidence type="ECO:0000256" key="2">
    <source>
        <dbReference type="ARBA" id="ARBA00004191"/>
    </source>
</evidence>
<keyword evidence="14" id="KW-0843">Virulence</keyword>
<keyword evidence="9" id="KW-0479">Metal-binding</keyword>
<evidence type="ECO:0000256" key="19">
    <source>
        <dbReference type="PROSITE-ProRule" id="PRU00087"/>
    </source>
</evidence>
<evidence type="ECO:0000256" key="6">
    <source>
        <dbReference type="ARBA" id="ARBA00022512"/>
    </source>
</evidence>
<feature type="domain" description="Superoxide dismutase copper/zinc binding" evidence="21">
    <location>
        <begin position="46"/>
        <end position="158"/>
    </location>
</feature>
<dbReference type="GO" id="GO:0098552">
    <property type="term" value="C:side of membrane"/>
    <property type="evidence" value="ECO:0007669"/>
    <property type="project" value="UniProtKB-KW"/>
</dbReference>
<dbReference type="GO" id="GO:0004784">
    <property type="term" value="F:superoxide dismutase activity"/>
    <property type="evidence" value="ECO:0007669"/>
    <property type="project" value="UniProtKB-EC"/>
</dbReference>
<comment type="catalytic activity">
    <reaction evidence="18">
        <text>2 superoxide + 2 H(+) = H2O2 + O2</text>
        <dbReference type="Rhea" id="RHEA:20696"/>
        <dbReference type="ChEBI" id="CHEBI:15378"/>
        <dbReference type="ChEBI" id="CHEBI:15379"/>
        <dbReference type="ChEBI" id="CHEBI:16240"/>
        <dbReference type="ChEBI" id="CHEBI:18421"/>
        <dbReference type="EC" id="1.15.1.1"/>
    </reaction>
</comment>
<evidence type="ECO:0000256" key="16">
    <source>
        <dbReference type="ARBA" id="ARBA00023180"/>
    </source>
</evidence>
<evidence type="ECO:0000256" key="14">
    <source>
        <dbReference type="ARBA" id="ARBA00023026"/>
    </source>
</evidence>
<dbReference type="Gene3D" id="2.60.40.200">
    <property type="entry name" value="Superoxide dismutase, copper/zinc binding domain"/>
    <property type="match status" value="1"/>
</dbReference>
<evidence type="ECO:0000256" key="8">
    <source>
        <dbReference type="ARBA" id="ARBA00022622"/>
    </source>
</evidence>
<keyword evidence="7" id="KW-0964">Secreted</keyword>
<evidence type="ECO:0000256" key="7">
    <source>
        <dbReference type="ARBA" id="ARBA00022525"/>
    </source>
</evidence>
<evidence type="ECO:0000313" key="22">
    <source>
        <dbReference type="EMBL" id="KAF6059725.1"/>
    </source>
</evidence>
<evidence type="ECO:0000256" key="4">
    <source>
        <dbReference type="ARBA" id="ARBA00010457"/>
    </source>
</evidence>
<evidence type="ECO:0000256" key="10">
    <source>
        <dbReference type="ARBA" id="ARBA00022729"/>
    </source>
</evidence>
<dbReference type="InterPro" id="IPR001424">
    <property type="entry name" value="SOD_Cu_Zn_dom"/>
</dbReference>
<keyword evidence="15" id="KW-0472">Membrane</keyword>
<comment type="subcellular location">
    <subcellularLocation>
        <location evidence="3">Membrane</location>
        <topology evidence="3">Lipid-anchor</topology>
        <topology evidence="3">GPI-anchor</topology>
    </subcellularLocation>
    <subcellularLocation>
        <location evidence="2">Secreted</location>
        <location evidence="2">Cell wall</location>
    </subcellularLocation>
</comment>
<keyword evidence="13" id="KW-0186">Copper</keyword>
<keyword evidence="11" id="KW-0049">Antioxidant</keyword>
<feature type="chain" id="PRO_5044694620" description="superoxide dismutase" evidence="20">
    <location>
        <begin position="19"/>
        <end position="215"/>
    </location>
</feature>
<evidence type="ECO:0000256" key="5">
    <source>
        <dbReference type="ARBA" id="ARBA00012682"/>
    </source>
</evidence>
<evidence type="ECO:0000313" key="23">
    <source>
        <dbReference type="Proteomes" id="UP000590412"/>
    </source>
</evidence>
<feature type="repeat" description="Filamin" evidence="19">
    <location>
        <begin position="1"/>
        <end position="79"/>
    </location>
</feature>
<protein>
    <recommendedName>
        <fullName evidence="5">superoxide dismutase</fullName>
        <ecNumber evidence="5">1.15.1.1</ecNumber>
    </recommendedName>
</protein>
<evidence type="ECO:0000256" key="15">
    <source>
        <dbReference type="ARBA" id="ARBA00023136"/>
    </source>
</evidence>
<comment type="cofactor">
    <cofactor evidence="1">
        <name>Cu cation</name>
        <dbReference type="ChEBI" id="CHEBI:23378"/>
    </cofactor>
</comment>
<keyword evidence="12" id="KW-0560">Oxidoreductase</keyword>
<evidence type="ECO:0000256" key="11">
    <source>
        <dbReference type="ARBA" id="ARBA00022862"/>
    </source>
</evidence>
<evidence type="ECO:0000256" key="13">
    <source>
        <dbReference type="ARBA" id="ARBA00023008"/>
    </source>
</evidence>
<dbReference type="InterPro" id="IPR024134">
    <property type="entry name" value="SOD_Cu/Zn_/chaperone"/>
</dbReference>
<evidence type="ECO:0000256" key="1">
    <source>
        <dbReference type="ARBA" id="ARBA00001935"/>
    </source>
</evidence>
<evidence type="ECO:0000256" key="18">
    <source>
        <dbReference type="ARBA" id="ARBA00049204"/>
    </source>
</evidence>
<evidence type="ECO:0000256" key="3">
    <source>
        <dbReference type="ARBA" id="ARBA00004589"/>
    </source>
</evidence>
<dbReference type="InterPro" id="IPR017868">
    <property type="entry name" value="Filamin/ABP280_repeat-like"/>
</dbReference>
<organism evidence="22 23">
    <name type="scientific">Candida parapsilosis</name>
    <name type="common">Yeast</name>
    <dbReference type="NCBI Taxonomy" id="5480"/>
    <lineage>
        <taxon>Eukaryota</taxon>
        <taxon>Fungi</taxon>
        <taxon>Dikarya</taxon>
        <taxon>Ascomycota</taxon>
        <taxon>Saccharomycotina</taxon>
        <taxon>Pichiomycetes</taxon>
        <taxon>Debaryomycetaceae</taxon>
        <taxon>Candida/Lodderomyces clade</taxon>
        <taxon>Candida</taxon>
    </lineage>
</organism>
<reference evidence="22" key="1">
    <citation type="submission" date="2020-03" db="EMBL/GenBank/DDBJ databases">
        <title>FDA dAtabase for Regulatory Grade micrObial Sequences (FDA-ARGOS): Supporting development and validation of Infectious Disease Dx tests.</title>
        <authorList>
            <person name="Campos J."/>
            <person name="Goldberg B."/>
            <person name="Tallon L."/>
            <person name="Sadzewicz L."/>
            <person name="Vavikolanu K."/>
            <person name="Mehta A."/>
            <person name="Aluvathingal J."/>
            <person name="Nadendla S."/>
            <person name="Nandy P."/>
            <person name="Geyer C."/>
            <person name="Yan Y."/>
            <person name="Sichtig H."/>
        </authorList>
    </citation>
    <scope>NUCLEOTIDE SEQUENCE [LARGE SCALE GENOMIC DNA]</scope>
    <source>
        <strain evidence="22">FDAARGOS_652</strain>
    </source>
</reference>
<name>A0A8X7NQY9_CANPA</name>
<accession>A0A8X7NQY9</accession>